<evidence type="ECO:0000256" key="1">
    <source>
        <dbReference type="ARBA" id="ARBA00004141"/>
    </source>
</evidence>
<feature type="domain" description="Cation/H+ exchanger transmembrane" evidence="8">
    <location>
        <begin position="13"/>
        <end position="367"/>
    </location>
</feature>
<feature type="domain" description="RCK N-terminal" evidence="9">
    <location>
        <begin position="414"/>
        <end position="529"/>
    </location>
</feature>
<keyword evidence="3" id="KW-0813">Transport</keyword>
<evidence type="ECO:0000256" key="7">
    <source>
        <dbReference type="SAM" id="Phobius"/>
    </source>
</evidence>
<comment type="subcellular location">
    <subcellularLocation>
        <location evidence="1">Membrane</location>
        <topology evidence="1">Multi-pass membrane protein</topology>
    </subcellularLocation>
</comment>
<dbReference type="Pfam" id="PF02254">
    <property type="entry name" value="TrkA_N"/>
    <property type="match status" value="1"/>
</dbReference>
<feature type="transmembrane region" description="Helical" evidence="7">
    <location>
        <begin position="327"/>
        <end position="346"/>
    </location>
</feature>
<evidence type="ECO:0000259" key="8">
    <source>
        <dbReference type="Pfam" id="PF00999"/>
    </source>
</evidence>
<keyword evidence="5 7" id="KW-1133">Transmembrane helix</keyword>
<proteinExistence type="inferred from homology"/>
<evidence type="ECO:0000256" key="3">
    <source>
        <dbReference type="ARBA" id="ARBA00022448"/>
    </source>
</evidence>
<feature type="transmembrane region" description="Helical" evidence="7">
    <location>
        <begin position="352"/>
        <end position="372"/>
    </location>
</feature>
<sequence>MSFYDKVAGLLLMASLLGAVALALRQPLIVAFIATGILAGPVGLGLVTAESSLDLLASLGVTILLFVVGLKLDIHLVRNLGWVVLLIGFGQIGLSFALGFLLALALGMMPLTAFYLAVALTFSSTIIVVKLLSDRRELDSLHGRITMGVLIVQDLTVAIAMMVLSVFGPDAGNGIGPDGLLWLPLKLAVMLAGLLLLMRYGLPRLLHVIARSGELLMLVAVAWGATLASLGEMLGLSQELGALLAGFSLASTPFREAISTRLSSLRDFLLLFFFVDLGANLGFPAFGWALPVALALSIFILLGKPLIVMGIMGYLGYRRFTAFQTGLALAQISEFSFILVALGVSLGHIPAAVAGLVTLVGLVTITLSAYMIHYAHRLYPVLDPWLKRFERRHPHREEIELDEQPKQASRPVDIIIYGLGRYGLHLAERLSQRGLRVVGVDFNPDLLRFYRDRPLEVRFGDAEDPDFPETLPLDEARWVVSTLASGAVNLALLQNLRTQGYRGMVVLTAHNERDAGRLCQAGADRVLLPFKDAASFAAEIVADDVLVESCPVRPGRDAS</sequence>
<evidence type="ECO:0000259" key="9">
    <source>
        <dbReference type="Pfam" id="PF02254"/>
    </source>
</evidence>
<evidence type="ECO:0000256" key="6">
    <source>
        <dbReference type="ARBA" id="ARBA00023136"/>
    </source>
</evidence>
<dbReference type="Gene3D" id="1.20.1530.20">
    <property type="match status" value="1"/>
</dbReference>
<keyword evidence="11" id="KW-1185">Reference proteome</keyword>
<evidence type="ECO:0000256" key="2">
    <source>
        <dbReference type="ARBA" id="ARBA00005551"/>
    </source>
</evidence>
<feature type="transmembrane region" description="Helical" evidence="7">
    <location>
        <begin position="145"/>
        <end position="167"/>
    </location>
</feature>
<dbReference type="SUPFAM" id="SSF51735">
    <property type="entry name" value="NAD(P)-binding Rossmann-fold domains"/>
    <property type="match status" value="1"/>
</dbReference>
<gene>
    <name evidence="10" type="ORF">WOB96_10385</name>
</gene>
<feature type="transmembrane region" description="Helical" evidence="7">
    <location>
        <begin position="179"/>
        <end position="202"/>
    </location>
</feature>
<feature type="transmembrane region" description="Helical" evidence="7">
    <location>
        <begin position="214"/>
        <end position="234"/>
    </location>
</feature>
<comment type="caution">
    <text evidence="10">The sequence shown here is derived from an EMBL/GenBank/DDBJ whole genome shotgun (WGS) entry which is preliminary data.</text>
</comment>
<reference evidence="10 11" key="1">
    <citation type="submission" date="2024-04" db="EMBL/GenBank/DDBJ databases">
        <authorList>
            <person name="Abashina T."/>
            <person name="Shaikin A."/>
        </authorList>
    </citation>
    <scope>NUCLEOTIDE SEQUENCE [LARGE SCALE GENOMIC DNA]</scope>
    <source>
        <strain evidence="10 11">AAFK</strain>
    </source>
</reference>
<protein>
    <submittedName>
        <fullName evidence="10">Cation:proton antiporter</fullName>
    </submittedName>
</protein>
<evidence type="ECO:0000313" key="10">
    <source>
        <dbReference type="EMBL" id="MEK8090167.1"/>
    </source>
</evidence>
<keyword evidence="4 7" id="KW-0812">Transmembrane</keyword>
<evidence type="ECO:0000256" key="4">
    <source>
        <dbReference type="ARBA" id="ARBA00022692"/>
    </source>
</evidence>
<dbReference type="Proteomes" id="UP001446205">
    <property type="component" value="Unassembled WGS sequence"/>
</dbReference>
<dbReference type="InterPro" id="IPR038770">
    <property type="entry name" value="Na+/solute_symporter_sf"/>
</dbReference>
<dbReference type="InterPro" id="IPR003148">
    <property type="entry name" value="RCK_N"/>
</dbReference>
<name>A0ABU9D9H0_9PROT</name>
<dbReference type="RefSeq" id="WP_341371224.1">
    <property type="nucleotide sequence ID" value="NZ_JBBPCO010000010.1"/>
</dbReference>
<dbReference type="InterPro" id="IPR036291">
    <property type="entry name" value="NAD(P)-bd_dom_sf"/>
</dbReference>
<dbReference type="Gene3D" id="3.40.50.720">
    <property type="entry name" value="NAD(P)-binding Rossmann-like Domain"/>
    <property type="match status" value="1"/>
</dbReference>
<feature type="transmembrane region" description="Helical" evidence="7">
    <location>
        <begin position="112"/>
        <end position="133"/>
    </location>
</feature>
<dbReference type="InterPro" id="IPR006153">
    <property type="entry name" value="Cation/H_exchanger_TM"/>
</dbReference>
<feature type="transmembrane region" description="Helical" evidence="7">
    <location>
        <begin position="292"/>
        <end position="315"/>
    </location>
</feature>
<dbReference type="PANTHER" id="PTHR42751">
    <property type="entry name" value="SODIUM/HYDROGEN EXCHANGER FAMILY/TRKA DOMAIN PROTEIN"/>
    <property type="match status" value="1"/>
</dbReference>
<feature type="transmembrane region" description="Helical" evidence="7">
    <location>
        <begin position="49"/>
        <end position="70"/>
    </location>
</feature>
<organism evidence="10 11">
    <name type="scientific">Thermithiobacillus plumbiphilus</name>
    <dbReference type="NCBI Taxonomy" id="1729899"/>
    <lineage>
        <taxon>Bacteria</taxon>
        <taxon>Pseudomonadati</taxon>
        <taxon>Pseudomonadota</taxon>
        <taxon>Acidithiobacillia</taxon>
        <taxon>Acidithiobacillales</taxon>
        <taxon>Thermithiobacillaceae</taxon>
        <taxon>Thermithiobacillus</taxon>
    </lineage>
</organism>
<accession>A0ABU9D9H0</accession>
<evidence type="ECO:0000313" key="11">
    <source>
        <dbReference type="Proteomes" id="UP001446205"/>
    </source>
</evidence>
<dbReference type="PANTHER" id="PTHR42751:SF3">
    <property type="entry name" value="SODIUM_GLUTAMATE SYMPORTER"/>
    <property type="match status" value="1"/>
</dbReference>
<feature type="transmembrane region" description="Helical" evidence="7">
    <location>
        <begin position="82"/>
        <end position="106"/>
    </location>
</feature>
<dbReference type="EMBL" id="JBBPCO010000010">
    <property type="protein sequence ID" value="MEK8090167.1"/>
    <property type="molecule type" value="Genomic_DNA"/>
</dbReference>
<keyword evidence="6 7" id="KW-0472">Membrane</keyword>
<comment type="similarity">
    <text evidence="2">Belongs to the monovalent cation:proton antiporter 2 (CPA2) transporter (TC 2.A.37) family.</text>
</comment>
<dbReference type="Pfam" id="PF00999">
    <property type="entry name" value="Na_H_Exchanger"/>
    <property type="match status" value="1"/>
</dbReference>
<evidence type="ECO:0000256" key="5">
    <source>
        <dbReference type="ARBA" id="ARBA00022989"/>
    </source>
</evidence>
<feature type="transmembrane region" description="Helical" evidence="7">
    <location>
        <begin position="268"/>
        <end position="286"/>
    </location>
</feature>